<keyword evidence="6" id="KW-0539">Nucleus</keyword>
<evidence type="ECO:0000256" key="1">
    <source>
        <dbReference type="ARBA" id="ARBA00022723"/>
    </source>
</evidence>
<evidence type="ECO:0000256" key="4">
    <source>
        <dbReference type="ARBA" id="ARBA00023125"/>
    </source>
</evidence>
<dbReference type="CDD" id="cd00067">
    <property type="entry name" value="GAL4"/>
    <property type="match status" value="1"/>
</dbReference>
<evidence type="ECO:0000256" key="6">
    <source>
        <dbReference type="ARBA" id="ARBA00023242"/>
    </source>
</evidence>
<dbReference type="SUPFAM" id="SSF57701">
    <property type="entry name" value="Zn2/Cys6 DNA-binding domain"/>
    <property type="match status" value="1"/>
</dbReference>
<dbReference type="Proteomes" id="UP000247810">
    <property type="component" value="Unassembled WGS sequence"/>
</dbReference>
<dbReference type="AlphaFoldDB" id="A0A319DDN8"/>
<dbReference type="PANTHER" id="PTHR36206">
    <property type="entry name" value="ASPERCRYPTIN BIOSYNTHESIS CLUSTER-SPECIFIC TRANSCRIPTION REGULATOR ATNN-RELATED"/>
    <property type="match status" value="1"/>
</dbReference>
<evidence type="ECO:0000259" key="7">
    <source>
        <dbReference type="PROSITE" id="PS50048"/>
    </source>
</evidence>
<dbReference type="SMART" id="SM00066">
    <property type="entry name" value="GAL4"/>
    <property type="match status" value="1"/>
</dbReference>
<dbReference type="Pfam" id="PF00172">
    <property type="entry name" value="Zn_clus"/>
    <property type="match status" value="1"/>
</dbReference>
<dbReference type="PROSITE" id="PS50048">
    <property type="entry name" value="ZN2_CY6_FUNGAL_2"/>
    <property type="match status" value="1"/>
</dbReference>
<dbReference type="GO" id="GO:0008270">
    <property type="term" value="F:zinc ion binding"/>
    <property type="evidence" value="ECO:0007669"/>
    <property type="project" value="InterPro"/>
</dbReference>
<proteinExistence type="predicted"/>
<keyword evidence="4" id="KW-0238">DNA-binding</keyword>
<organism evidence="8 9">
    <name type="scientific">Aspergillus ellipticus CBS 707.79</name>
    <dbReference type="NCBI Taxonomy" id="1448320"/>
    <lineage>
        <taxon>Eukaryota</taxon>
        <taxon>Fungi</taxon>
        <taxon>Dikarya</taxon>
        <taxon>Ascomycota</taxon>
        <taxon>Pezizomycotina</taxon>
        <taxon>Eurotiomycetes</taxon>
        <taxon>Eurotiomycetidae</taxon>
        <taxon>Eurotiales</taxon>
        <taxon>Aspergillaceae</taxon>
        <taxon>Aspergillus</taxon>
        <taxon>Aspergillus subgen. Circumdati</taxon>
    </lineage>
</organism>
<evidence type="ECO:0000313" key="8">
    <source>
        <dbReference type="EMBL" id="PYH95505.1"/>
    </source>
</evidence>
<dbReference type="GO" id="GO:0003677">
    <property type="term" value="F:DNA binding"/>
    <property type="evidence" value="ECO:0007669"/>
    <property type="project" value="UniProtKB-KW"/>
</dbReference>
<keyword evidence="2" id="KW-0862">Zinc</keyword>
<keyword evidence="3" id="KW-0805">Transcription regulation</keyword>
<dbReference type="InterPro" id="IPR021858">
    <property type="entry name" value="Fun_TF"/>
</dbReference>
<evidence type="ECO:0000256" key="3">
    <source>
        <dbReference type="ARBA" id="ARBA00023015"/>
    </source>
</evidence>
<keyword evidence="5" id="KW-0804">Transcription</keyword>
<evidence type="ECO:0000313" key="9">
    <source>
        <dbReference type="Proteomes" id="UP000247810"/>
    </source>
</evidence>
<protein>
    <recommendedName>
        <fullName evidence="7">Zn(2)-C6 fungal-type domain-containing protein</fullName>
    </recommendedName>
</protein>
<dbReference type="Gene3D" id="4.10.240.10">
    <property type="entry name" value="Zn(2)-C6 fungal-type DNA-binding domain"/>
    <property type="match status" value="1"/>
</dbReference>
<dbReference type="GO" id="GO:0000981">
    <property type="term" value="F:DNA-binding transcription factor activity, RNA polymerase II-specific"/>
    <property type="evidence" value="ECO:0007669"/>
    <property type="project" value="InterPro"/>
</dbReference>
<gene>
    <name evidence="8" type="ORF">BO71DRAFT_351200</name>
</gene>
<accession>A0A319DDN8</accession>
<dbReference type="STRING" id="1448320.A0A319DDN8"/>
<name>A0A319DDN8_9EURO</name>
<dbReference type="EMBL" id="KZ825852">
    <property type="protein sequence ID" value="PYH95505.1"/>
    <property type="molecule type" value="Genomic_DNA"/>
</dbReference>
<dbReference type="PANTHER" id="PTHR36206:SF16">
    <property type="entry name" value="TRANSCRIPTION FACTOR DOMAIN-CONTAINING PROTEIN-RELATED"/>
    <property type="match status" value="1"/>
</dbReference>
<dbReference type="PROSITE" id="PS00463">
    <property type="entry name" value="ZN2_CY6_FUNGAL_1"/>
    <property type="match status" value="1"/>
</dbReference>
<dbReference type="Pfam" id="PF11951">
    <property type="entry name" value="Fungal_trans_2"/>
    <property type="match status" value="1"/>
</dbReference>
<sequence length="495" mass="56225">MDDKKVPLKISHRRTFGSRSRKGCRTCRARHVKCDEAPGVCKNCIFSGRKCEYDIHRLPAKPKLHLPRALLARGWIMTSDEKRCFSYFQYHMVPSLVEFFDSSLWEKHILPMSYTEPAVSHAVSMLSAIHQGAEALNMRLVGKNTHDSELNFALEQGARTCNLLSTRRASRDPQLYETVLTCCLLFVIAEFMLSRYDIAFMHIHHGVQLIKEAWVQNIPPHQSLVGVFAHLSVEVAMYVADGPPQILVDSSGPEWPQVSPLAFQNLREARIAFDAIMNCGIAFISQSWRMSDSEVIANYDSLWLARQRILARYSSFKKVFEPFYATWYPKWSLKSQRAADIIRIHHLTQISTLKMCLPAEDYPEDCLTSDCATILSASIAVMKSFPKRVSFTLDSGIIPGLYLVAARCPDFSIRVQAIQALHAWPHIEGVINSEITVGLALEAFKADIQNLSHEEALKLSIEIPKEPDQFLIEVVTATRNVADWSPIRFSRLKCW</sequence>
<reference evidence="8 9" key="1">
    <citation type="submission" date="2018-02" db="EMBL/GenBank/DDBJ databases">
        <title>The genomes of Aspergillus section Nigri reveals drivers in fungal speciation.</title>
        <authorList>
            <consortium name="DOE Joint Genome Institute"/>
            <person name="Vesth T.C."/>
            <person name="Nybo J."/>
            <person name="Theobald S."/>
            <person name="Brandl J."/>
            <person name="Frisvad J.C."/>
            <person name="Nielsen K.F."/>
            <person name="Lyhne E.K."/>
            <person name="Kogle M.E."/>
            <person name="Kuo A."/>
            <person name="Riley R."/>
            <person name="Clum A."/>
            <person name="Nolan M."/>
            <person name="Lipzen A."/>
            <person name="Salamov A."/>
            <person name="Henrissat B."/>
            <person name="Wiebenga A."/>
            <person name="De vries R.P."/>
            <person name="Grigoriev I.V."/>
            <person name="Mortensen U.H."/>
            <person name="Andersen M.R."/>
            <person name="Baker S.E."/>
        </authorList>
    </citation>
    <scope>NUCLEOTIDE SEQUENCE [LARGE SCALE GENOMIC DNA]</scope>
    <source>
        <strain evidence="8 9">CBS 707.79</strain>
    </source>
</reference>
<keyword evidence="1" id="KW-0479">Metal-binding</keyword>
<evidence type="ECO:0000256" key="5">
    <source>
        <dbReference type="ARBA" id="ARBA00023163"/>
    </source>
</evidence>
<evidence type="ECO:0000256" key="2">
    <source>
        <dbReference type="ARBA" id="ARBA00022833"/>
    </source>
</evidence>
<dbReference type="OrthoDB" id="2593732at2759"/>
<feature type="domain" description="Zn(2)-C6 fungal-type" evidence="7">
    <location>
        <begin position="23"/>
        <end position="53"/>
    </location>
</feature>
<dbReference type="InterPro" id="IPR001138">
    <property type="entry name" value="Zn2Cys6_DnaBD"/>
</dbReference>
<dbReference type="VEuPathDB" id="FungiDB:BO71DRAFT_351200"/>
<dbReference type="InterPro" id="IPR036864">
    <property type="entry name" value="Zn2-C6_fun-type_DNA-bd_sf"/>
</dbReference>
<keyword evidence="9" id="KW-1185">Reference proteome</keyword>
<dbReference type="InterPro" id="IPR052360">
    <property type="entry name" value="Transcr_Regulatory_Proteins"/>
</dbReference>
<dbReference type="GO" id="GO:0009893">
    <property type="term" value="P:positive regulation of metabolic process"/>
    <property type="evidence" value="ECO:0007669"/>
    <property type="project" value="UniProtKB-ARBA"/>
</dbReference>